<dbReference type="InterPro" id="IPR003594">
    <property type="entry name" value="HATPase_dom"/>
</dbReference>
<evidence type="ECO:0000313" key="10">
    <source>
        <dbReference type="EMBL" id="MEP1059077.1"/>
    </source>
</evidence>
<dbReference type="InterPro" id="IPR000700">
    <property type="entry name" value="PAS-assoc_C"/>
</dbReference>
<evidence type="ECO:0000256" key="6">
    <source>
        <dbReference type="SAM" id="Phobius"/>
    </source>
</evidence>
<evidence type="ECO:0000256" key="2">
    <source>
        <dbReference type="ARBA" id="ARBA00012438"/>
    </source>
</evidence>
<dbReference type="SUPFAM" id="SSF47384">
    <property type="entry name" value="Homodimeric domain of signal transducing histidine kinase"/>
    <property type="match status" value="1"/>
</dbReference>
<dbReference type="InterPro" id="IPR036890">
    <property type="entry name" value="HATPase_C_sf"/>
</dbReference>
<reference evidence="10 11" key="1">
    <citation type="submission" date="2022-04" db="EMBL/GenBank/DDBJ databases">
        <title>Positive selection, recombination, and allopatry shape intraspecific diversity of widespread and dominant cyanobacteria.</title>
        <authorList>
            <person name="Wei J."/>
            <person name="Shu W."/>
            <person name="Hu C."/>
        </authorList>
    </citation>
    <scope>NUCLEOTIDE SEQUENCE [LARGE SCALE GENOMIC DNA]</scope>
    <source>
        <strain evidence="10 11">AS-A4</strain>
    </source>
</reference>
<dbReference type="InterPro" id="IPR036097">
    <property type="entry name" value="HisK_dim/P_sf"/>
</dbReference>
<dbReference type="InterPro" id="IPR005467">
    <property type="entry name" value="His_kinase_dom"/>
</dbReference>
<feature type="domain" description="PAC" evidence="9">
    <location>
        <begin position="251"/>
        <end position="303"/>
    </location>
</feature>
<feature type="domain" description="PAC" evidence="9">
    <location>
        <begin position="377"/>
        <end position="428"/>
    </location>
</feature>
<feature type="transmembrane region" description="Helical" evidence="6">
    <location>
        <begin position="6"/>
        <end position="26"/>
    </location>
</feature>
<evidence type="ECO:0000313" key="11">
    <source>
        <dbReference type="Proteomes" id="UP001476950"/>
    </source>
</evidence>
<dbReference type="Pfam" id="PF08448">
    <property type="entry name" value="PAS_4"/>
    <property type="match status" value="2"/>
</dbReference>
<evidence type="ECO:0000259" key="8">
    <source>
        <dbReference type="PROSITE" id="PS50112"/>
    </source>
</evidence>
<keyword evidence="6" id="KW-1133">Transmembrane helix</keyword>
<comment type="catalytic activity">
    <reaction evidence="1">
        <text>ATP + protein L-histidine = ADP + protein N-phospho-L-histidine.</text>
        <dbReference type="EC" id="2.7.13.3"/>
    </reaction>
</comment>
<feature type="coiled-coil region" evidence="5">
    <location>
        <begin position="419"/>
        <end position="460"/>
    </location>
</feature>
<dbReference type="PROSITE" id="PS50112">
    <property type="entry name" value="PAS"/>
    <property type="match status" value="2"/>
</dbReference>
<organism evidence="10 11">
    <name type="scientific">Stenomitos frigidus AS-A4</name>
    <dbReference type="NCBI Taxonomy" id="2933935"/>
    <lineage>
        <taxon>Bacteria</taxon>
        <taxon>Bacillati</taxon>
        <taxon>Cyanobacteriota</taxon>
        <taxon>Cyanophyceae</taxon>
        <taxon>Leptolyngbyales</taxon>
        <taxon>Leptolyngbyaceae</taxon>
        <taxon>Stenomitos</taxon>
    </lineage>
</organism>
<name>A0ABV0KIL4_9CYAN</name>
<keyword evidence="6" id="KW-0472">Membrane</keyword>
<evidence type="ECO:0000256" key="5">
    <source>
        <dbReference type="SAM" id="Coils"/>
    </source>
</evidence>
<dbReference type="Proteomes" id="UP001476950">
    <property type="component" value="Unassembled WGS sequence"/>
</dbReference>
<evidence type="ECO:0000259" key="7">
    <source>
        <dbReference type="PROSITE" id="PS50109"/>
    </source>
</evidence>
<feature type="transmembrane region" description="Helical" evidence="6">
    <location>
        <begin position="72"/>
        <end position="92"/>
    </location>
</feature>
<evidence type="ECO:0000259" key="9">
    <source>
        <dbReference type="PROSITE" id="PS50113"/>
    </source>
</evidence>
<dbReference type="Gene3D" id="1.10.287.130">
    <property type="match status" value="1"/>
</dbReference>
<dbReference type="SUPFAM" id="SSF55874">
    <property type="entry name" value="ATPase domain of HSP90 chaperone/DNA topoisomerase II/histidine kinase"/>
    <property type="match status" value="1"/>
</dbReference>
<dbReference type="Pfam" id="PF02518">
    <property type="entry name" value="HATPase_c"/>
    <property type="match status" value="1"/>
</dbReference>
<dbReference type="PRINTS" id="PR00344">
    <property type="entry name" value="BCTRLSENSOR"/>
</dbReference>
<keyword evidence="3" id="KW-0418">Kinase</keyword>
<evidence type="ECO:0000256" key="3">
    <source>
        <dbReference type="ARBA" id="ARBA00022777"/>
    </source>
</evidence>
<keyword evidence="6" id="KW-0812">Transmembrane</keyword>
<dbReference type="InterPro" id="IPR035965">
    <property type="entry name" value="PAS-like_dom_sf"/>
</dbReference>
<gene>
    <name evidence="10" type="ORF">NDI38_11575</name>
</gene>
<keyword evidence="11" id="KW-1185">Reference proteome</keyword>
<dbReference type="InterPro" id="IPR013656">
    <property type="entry name" value="PAS_4"/>
</dbReference>
<dbReference type="PANTHER" id="PTHR43065:SF50">
    <property type="entry name" value="HISTIDINE KINASE"/>
    <property type="match status" value="1"/>
</dbReference>
<evidence type="ECO:0000256" key="4">
    <source>
        <dbReference type="ARBA" id="ARBA00023012"/>
    </source>
</evidence>
<protein>
    <recommendedName>
        <fullName evidence="2">histidine kinase</fullName>
        <ecNumber evidence="2">2.7.13.3</ecNumber>
    </recommendedName>
</protein>
<dbReference type="Gene3D" id="3.30.450.20">
    <property type="entry name" value="PAS domain"/>
    <property type="match status" value="2"/>
</dbReference>
<dbReference type="InterPro" id="IPR004358">
    <property type="entry name" value="Sig_transdc_His_kin-like_C"/>
</dbReference>
<dbReference type="EMBL" id="JAMPLM010000008">
    <property type="protein sequence ID" value="MEP1059077.1"/>
    <property type="molecule type" value="Genomic_DNA"/>
</dbReference>
<dbReference type="SMART" id="SM00387">
    <property type="entry name" value="HATPase_c"/>
    <property type="match status" value="1"/>
</dbReference>
<dbReference type="InterPro" id="IPR000014">
    <property type="entry name" value="PAS"/>
</dbReference>
<keyword evidence="4" id="KW-0902">Two-component regulatory system</keyword>
<proteinExistence type="predicted"/>
<keyword evidence="3" id="KW-0808">Transferase</keyword>
<keyword evidence="5" id="KW-0175">Coiled coil</keyword>
<evidence type="ECO:0000256" key="1">
    <source>
        <dbReference type="ARBA" id="ARBA00000085"/>
    </source>
</evidence>
<accession>A0ABV0KIL4</accession>
<dbReference type="PROSITE" id="PS50113">
    <property type="entry name" value="PAC"/>
    <property type="match status" value="2"/>
</dbReference>
<dbReference type="CDD" id="cd00130">
    <property type="entry name" value="PAS"/>
    <property type="match status" value="2"/>
</dbReference>
<dbReference type="EC" id="2.7.13.3" evidence="2"/>
<dbReference type="SMART" id="SM00091">
    <property type="entry name" value="PAS"/>
    <property type="match status" value="2"/>
</dbReference>
<feature type="domain" description="PAS" evidence="8">
    <location>
        <begin position="169"/>
        <end position="224"/>
    </location>
</feature>
<dbReference type="PANTHER" id="PTHR43065">
    <property type="entry name" value="SENSOR HISTIDINE KINASE"/>
    <property type="match status" value="1"/>
</dbReference>
<comment type="caution">
    <text evidence="10">The sequence shown here is derived from an EMBL/GenBank/DDBJ whole genome shotgun (WGS) entry which is preliminary data.</text>
</comment>
<dbReference type="SUPFAM" id="SSF55785">
    <property type="entry name" value="PYP-like sensor domain (PAS domain)"/>
    <property type="match status" value="2"/>
</dbReference>
<sequence length="731" mass="81691">MLNALMMVSNAFISLSYFIIASLLLLPFLKGKQKTPLVLVTILVFFSCALGHGGHVLLLLEQGHQTRTSLLLPLQVGIDLSTAMIAGIYIALRHSYASLINGPLLLTQTQDQLTETLDVLAHMNENLESMVQTRTMALSKANEQLEYEIAKRKQAETASQQLLEQSEQQAQLLRTVIDSTPDWIFAKDHNFRYIFVNQGYASALNQTPEMMLGKDDLELGFPEELVLGNLEQGREGFRADDQRVLAGQIIHNPHDPATDANGSLHIFDTQKFPLFDAKGQIFAVLGFARDITRHKQAEKALQESEGRLQAILDNSPAVIYLKDTEGRFLSANRQFQTIFRLSQTEIVGKSNHDIFPPALAAAFHANDQSVLQAGAAIQWEEEALQEDGLHTYLSLKFPLFDADENAYAVCGMSTDITERKQTEVALQQSEAQLREKARQLEQTLLELRRTQTQLVQTEKMSSLGQLVAGVAHEINNPVNFIYGNLIPAGDYIQDLLQLLALYQQHYPKPLPMIEAEIAAIDLNFIVADLPKLLSSMKTGAERIRQIVLTLRNFSRLDEAERKTVNLHEGIDSTLLLLQHRFKAKPDQIKITVLKDYADLPLVECYAGQLNQVLMNLLTNAIDALEEKYAEEPTQIALPTIHIQTEQLNSEWVRIQIADNGAGIPEAIQPRLFDPFFTTKAIGQGTGLGLSISYQIVTETHGGKLQYQSTPQQGTTFVIDLPLRHLHKSHGK</sequence>
<dbReference type="PROSITE" id="PS50109">
    <property type="entry name" value="HIS_KIN"/>
    <property type="match status" value="1"/>
</dbReference>
<feature type="domain" description="PAS" evidence="8">
    <location>
        <begin position="304"/>
        <end position="387"/>
    </location>
</feature>
<dbReference type="NCBIfam" id="TIGR00229">
    <property type="entry name" value="sensory_box"/>
    <property type="match status" value="2"/>
</dbReference>
<feature type="transmembrane region" description="Helical" evidence="6">
    <location>
        <begin position="38"/>
        <end position="60"/>
    </location>
</feature>
<dbReference type="Gene3D" id="3.30.565.10">
    <property type="entry name" value="Histidine kinase-like ATPase, C-terminal domain"/>
    <property type="match status" value="1"/>
</dbReference>
<dbReference type="RefSeq" id="WP_190450123.1">
    <property type="nucleotide sequence ID" value="NZ_JAMPLM010000008.1"/>
</dbReference>
<feature type="domain" description="Histidine kinase" evidence="7">
    <location>
        <begin position="469"/>
        <end position="724"/>
    </location>
</feature>